<sequence length="482" mass="55272">MKEVLIERNYGILRAAITEDKKLIECFIEEESTDPQPGEIYKGIVKNIVPAIKCAFIDIGLTKSCYMYLDRKFNNMKLKKNDEIIVEVLKENVGDKGAKVTNAITIPGRYVVLETLNKEIAFSKKIINEGFKTFIRGNIKRPEDVGLMIRTNAEAADFETINKEVDKLYSIYKDIIRTFNYSLGTKLLYKGEGVLDKIVRDSLDEKVESIVVNDETDYNYLNEFFKINKELNNCSLKLYKDNNMSLFSTYKIENQILSLHNNKVKLLSGGYIVIDKTEAMYVVDVNSGKNIKGTSIDKTILETNIEAAKEIGRQIRLRNLSGIIIIDFINMDSSLHKEKVLKELSSALEGDKSKTIIYPFTDLNLVQISRRRRGKPISEYIEDTCRNCHGGGSKFKLAYLCLLIKNEMLKLSKELSIENIYLEIGSTYKEEIIKDIVNFADSIGCSNKKLYVNFVENMDFFKLEALIFKNDIENLQKFRIYG</sequence>
<evidence type="ECO:0000256" key="4">
    <source>
        <dbReference type="ARBA" id="ARBA00022842"/>
    </source>
</evidence>
<accession>A0ABS1T785</accession>
<dbReference type="SMART" id="SM00316">
    <property type="entry name" value="S1"/>
    <property type="match status" value="1"/>
</dbReference>
<keyword evidence="2" id="KW-0479">Metal-binding</keyword>
<feature type="domain" description="S1 motif" evidence="6">
    <location>
        <begin position="36"/>
        <end position="103"/>
    </location>
</feature>
<dbReference type="CDD" id="cd04453">
    <property type="entry name" value="S1_RNase_E"/>
    <property type="match status" value="1"/>
</dbReference>
<dbReference type="PANTHER" id="PTHR30001">
    <property type="entry name" value="RIBONUCLEASE"/>
    <property type="match status" value="1"/>
</dbReference>
<dbReference type="InterPro" id="IPR019307">
    <property type="entry name" value="RNA-bd_AU-1/RNase_E/G"/>
</dbReference>
<dbReference type="InterPro" id="IPR012340">
    <property type="entry name" value="NA-bd_OB-fold"/>
</dbReference>
<dbReference type="Pfam" id="PF10150">
    <property type="entry name" value="RNase_E_G"/>
    <property type="match status" value="1"/>
</dbReference>
<dbReference type="PANTHER" id="PTHR30001:SF0">
    <property type="entry name" value="RIBONUCLEASE G"/>
    <property type="match status" value="1"/>
</dbReference>
<protein>
    <submittedName>
        <fullName evidence="7">Ribonuclease E/G</fullName>
    </submittedName>
</protein>
<organism evidence="7 8">
    <name type="scientific">Clostridium rhizosphaerae</name>
    <dbReference type="NCBI Taxonomy" id="2803861"/>
    <lineage>
        <taxon>Bacteria</taxon>
        <taxon>Bacillati</taxon>
        <taxon>Bacillota</taxon>
        <taxon>Clostridia</taxon>
        <taxon>Eubacteriales</taxon>
        <taxon>Clostridiaceae</taxon>
        <taxon>Clostridium</taxon>
    </lineage>
</organism>
<dbReference type="NCBIfam" id="TIGR00757">
    <property type="entry name" value="RNaseEG"/>
    <property type="match status" value="1"/>
</dbReference>
<evidence type="ECO:0000313" key="7">
    <source>
        <dbReference type="EMBL" id="MBL4935208.1"/>
    </source>
</evidence>
<evidence type="ECO:0000256" key="3">
    <source>
        <dbReference type="ARBA" id="ARBA00022801"/>
    </source>
</evidence>
<keyword evidence="3" id="KW-0378">Hydrolase</keyword>
<comment type="cofactor">
    <cofactor evidence="1">
        <name>Mg(2+)</name>
        <dbReference type="ChEBI" id="CHEBI:18420"/>
    </cofactor>
</comment>
<evidence type="ECO:0000259" key="6">
    <source>
        <dbReference type="SMART" id="SM00316"/>
    </source>
</evidence>
<evidence type="ECO:0000256" key="2">
    <source>
        <dbReference type="ARBA" id="ARBA00022723"/>
    </source>
</evidence>
<comment type="caution">
    <text evidence="7">The sequence shown here is derived from an EMBL/GenBank/DDBJ whole genome shotgun (WGS) entry which is preliminary data.</text>
</comment>
<reference evidence="7 8" key="1">
    <citation type="submission" date="2021-01" db="EMBL/GenBank/DDBJ databases">
        <title>Genome public.</title>
        <authorList>
            <person name="Liu C."/>
            <person name="Sun Q."/>
        </authorList>
    </citation>
    <scope>NUCLEOTIDE SEQUENCE [LARGE SCALE GENOMIC DNA]</scope>
    <source>
        <strain evidence="7 8">YIM B02515</strain>
    </source>
</reference>
<dbReference type="SUPFAM" id="SSF50249">
    <property type="entry name" value="Nucleic acid-binding proteins"/>
    <property type="match status" value="1"/>
</dbReference>
<evidence type="ECO:0000313" key="8">
    <source>
        <dbReference type="Proteomes" id="UP000632377"/>
    </source>
</evidence>
<evidence type="ECO:0000256" key="5">
    <source>
        <dbReference type="ARBA" id="ARBA00022884"/>
    </source>
</evidence>
<gene>
    <name evidence="7" type="ORF">JK636_05500</name>
</gene>
<dbReference type="InterPro" id="IPR004659">
    <property type="entry name" value="RNase_E/G"/>
</dbReference>
<evidence type="ECO:0000256" key="1">
    <source>
        <dbReference type="ARBA" id="ARBA00001946"/>
    </source>
</evidence>
<dbReference type="RefSeq" id="WP_202747813.1">
    <property type="nucleotide sequence ID" value="NZ_JAESWC010000002.1"/>
</dbReference>
<dbReference type="InterPro" id="IPR003029">
    <property type="entry name" value="S1_domain"/>
</dbReference>
<keyword evidence="5" id="KW-0694">RNA-binding</keyword>
<dbReference type="Gene3D" id="2.40.50.140">
    <property type="entry name" value="Nucleic acid-binding proteins"/>
    <property type="match status" value="1"/>
</dbReference>
<keyword evidence="4" id="KW-0460">Magnesium</keyword>
<dbReference type="EMBL" id="JAESWC010000002">
    <property type="protein sequence ID" value="MBL4935208.1"/>
    <property type="molecule type" value="Genomic_DNA"/>
</dbReference>
<proteinExistence type="predicted"/>
<dbReference type="Proteomes" id="UP000632377">
    <property type="component" value="Unassembled WGS sequence"/>
</dbReference>
<name>A0ABS1T785_9CLOT</name>
<keyword evidence="8" id="KW-1185">Reference proteome</keyword>